<dbReference type="AlphaFoldDB" id="A0AA86TY30"/>
<protein>
    <submittedName>
        <fullName evidence="1">Uncharacterized protein</fullName>
    </submittedName>
</protein>
<reference evidence="2 3" key="2">
    <citation type="submission" date="2024-07" db="EMBL/GenBank/DDBJ databases">
        <authorList>
            <person name="Akdeniz Z."/>
        </authorList>
    </citation>
    <scope>NUCLEOTIDE SEQUENCE [LARGE SCALE GENOMIC DNA]</scope>
</reference>
<comment type="caution">
    <text evidence="1">The sequence shown here is derived from an EMBL/GenBank/DDBJ whole genome shotgun (WGS) entry which is preliminary data.</text>
</comment>
<sequence>MNQNQMTSSKEIKLDKFSACIIQQFNEQFKLELSTPEQVVEYYKSQQNIQLPWKQIGASLGITTKQAYKYFRNTYCKHHLQPWPDTIKKQVIQSIDQYLAENMKPDVDEEIFRSDLMQYLNGIYHFQEQEQYHYETMYFFIRAKLKTELSAARILAHQKNKKIQENMQAEKLSALFSQITQNQDQKQQ</sequence>
<accession>A0AA86TY30</accession>
<proteinExistence type="predicted"/>
<evidence type="ECO:0000313" key="3">
    <source>
        <dbReference type="Proteomes" id="UP001642409"/>
    </source>
</evidence>
<evidence type="ECO:0000313" key="2">
    <source>
        <dbReference type="EMBL" id="CAL6099892.1"/>
    </source>
</evidence>
<dbReference type="Proteomes" id="UP001642409">
    <property type="component" value="Unassembled WGS sequence"/>
</dbReference>
<keyword evidence="3" id="KW-1185">Reference proteome</keyword>
<organism evidence="1">
    <name type="scientific">Hexamita inflata</name>
    <dbReference type="NCBI Taxonomy" id="28002"/>
    <lineage>
        <taxon>Eukaryota</taxon>
        <taxon>Metamonada</taxon>
        <taxon>Diplomonadida</taxon>
        <taxon>Hexamitidae</taxon>
        <taxon>Hexamitinae</taxon>
        <taxon>Hexamita</taxon>
    </lineage>
</organism>
<evidence type="ECO:0000313" key="1">
    <source>
        <dbReference type="EMBL" id="CAI9932711.1"/>
    </source>
</evidence>
<reference evidence="1" key="1">
    <citation type="submission" date="2023-06" db="EMBL/GenBank/DDBJ databases">
        <authorList>
            <person name="Kurt Z."/>
        </authorList>
    </citation>
    <scope>NUCLEOTIDE SEQUENCE</scope>
</reference>
<name>A0AA86TY30_9EUKA</name>
<gene>
    <name evidence="1" type="ORF">HINF_LOCUS20356</name>
    <name evidence="2" type="ORF">HINF_LOCUS70299</name>
</gene>
<dbReference type="EMBL" id="CATOUU010000522">
    <property type="protein sequence ID" value="CAI9932711.1"/>
    <property type="molecule type" value="Genomic_DNA"/>
</dbReference>
<dbReference type="EMBL" id="CAXDID020000524">
    <property type="protein sequence ID" value="CAL6099892.1"/>
    <property type="molecule type" value="Genomic_DNA"/>
</dbReference>